<proteinExistence type="predicted"/>
<comment type="caution">
    <text evidence="1">The sequence shown here is derived from an EMBL/GenBank/DDBJ whole genome shotgun (WGS) entry which is preliminary data.</text>
</comment>
<dbReference type="EMBL" id="JBBPBN010000012">
    <property type="protein sequence ID" value="KAK9027920.1"/>
    <property type="molecule type" value="Genomic_DNA"/>
</dbReference>
<name>A0ABR2SSA2_9ROSI</name>
<accession>A0ABR2SSA2</accession>
<evidence type="ECO:0000313" key="2">
    <source>
        <dbReference type="Proteomes" id="UP001396334"/>
    </source>
</evidence>
<keyword evidence="2" id="KW-1185">Reference proteome</keyword>
<gene>
    <name evidence="1" type="ORF">V6N11_067741</name>
</gene>
<evidence type="ECO:0000313" key="1">
    <source>
        <dbReference type="EMBL" id="KAK9027920.1"/>
    </source>
</evidence>
<sequence length="90" mass="10108">MRIRRLHISVILGRRQLRYFSVKLNGERGRGVRFEIMGRGEAKLHDDGFGSLMSDEALTAVVSDEPGIGSPMSDKELTAADLAHRCWTKH</sequence>
<reference evidence="1 2" key="1">
    <citation type="journal article" date="2024" name="G3 (Bethesda)">
        <title>Genome assembly of Hibiscus sabdariffa L. provides insights into metabolisms of medicinal natural products.</title>
        <authorList>
            <person name="Kim T."/>
        </authorList>
    </citation>
    <scope>NUCLEOTIDE SEQUENCE [LARGE SCALE GENOMIC DNA]</scope>
    <source>
        <strain evidence="1">TK-2024</strain>
        <tissue evidence="1">Old leaves</tissue>
    </source>
</reference>
<organism evidence="1 2">
    <name type="scientific">Hibiscus sabdariffa</name>
    <name type="common">roselle</name>
    <dbReference type="NCBI Taxonomy" id="183260"/>
    <lineage>
        <taxon>Eukaryota</taxon>
        <taxon>Viridiplantae</taxon>
        <taxon>Streptophyta</taxon>
        <taxon>Embryophyta</taxon>
        <taxon>Tracheophyta</taxon>
        <taxon>Spermatophyta</taxon>
        <taxon>Magnoliopsida</taxon>
        <taxon>eudicotyledons</taxon>
        <taxon>Gunneridae</taxon>
        <taxon>Pentapetalae</taxon>
        <taxon>rosids</taxon>
        <taxon>malvids</taxon>
        <taxon>Malvales</taxon>
        <taxon>Malvaceae</taxon>
        <taxon>Malvoideae</taxon>
        <taxon>Hibiscus</taxon>
    </lineage>
</organism>
<dbReference type="Proteomes" id="UP001396334">
    <property type="component" value="Unassembled WGS sequence"/>
</dbReference>
<protein>
    <submittedName>
        <fullName evidence="1">Uncharacterized protein</fullName>
    </submittedName>
</protein>